<gene>
    <name evidence="1" type="ORF">OKIOD_LOCUS599</name>
</gene>
<sequence>MAKMRIKCYKESLESEKKALKTEISRIKAELPETFLTISKALNALELLFPQICAEYKSLQLALEELYPSSYLEEHEFINLAAFVDSQHLNKPRTLPIDSFLLTGKLLQVHRYHDLFKECKSLGDFLETTLQAKYSGSNFSDEINDLLNSKEKFTKLHVIKFEPLLPSTERHFFFD</sequence>
<accession>A0ABN7RN80</accession>
<keyword evidence="2" id="KW-1185">Reference proteome</keyword>
<evidence type="ECO:0000313" key="2">
    <source>
        <dbReference type="Proteomes" id="UP001158576"/>
    </source>
</evidence>
<reference evidence="1 2" key="1">
    <citation type="submission" date="2021-04" db="EMBL/GenBank/DDBJ databases">
        <authorList>
            <person name="Bliznina A."/>
        </authorList>
    </citation>
    <scope>NUCLEOTIDE SEQUENCE [LARGE SCALE GENOMIC DNA]</scope>
</reference>
<protein>
    <submittedName>
        <fullName evidence="1">Oidioi.mRNA.OKI2018_I69.PAR.g9041.t1.cds</fullName>
    </submittedName>
</protein>
<proteinExistence type="predicted"/>
<organism evidence="1 2">
    <name type="scientific">Oikopleura dioica</name>
    <name type="common">Tunicate</name>
    <dbReference type="NCBI Taxonomy" id="34765"/>
    <lineage>
        <taxon>Eukaryota</taxon>
        <taxon>Metazoa</taxon>
        <taxon>Chordata</taxon>
        <taxon>Tunicata</taxon>
        <taxon>Appendicularia</taxon>
        <taxon>Copelata</taxon>
        <taxon>Oikopleuridae</taxon>
        <taxon>Oikopleura</taxon>
    </lineage>
</organism>
<evidence type="ECO:0000313" key="1">
    <source>
        <dbReference type="EMBL" id="CAG5078640.1"/>
    </source>
</evidence>
<name>A0ABN7RN80_OIKDI</name>
<dbReference type="EMBL" id="OU015568">
    <property type="protein sequence ID" value="CAG5078640.1"/>
    <property type="molecule type" value="Genomic_DNA"/>
</dbReference>
<dbReference type="Proteomes" id="UP001158576">
    <property type="component" value="Chromosome PAR"/>
</dbReference>